<accession>A0A1S3JKL9</accession>
<evidence type="ECO:0000256" key="2">
    <source>
        <dbReference type="SAM" id="Phobius"/>
    </source>
</evidence>
<keyword evidence="2" id="KW-0812">Transmembrane</keyword>
<dbReference type="AlphaFoldDB" id="A0A1S3JKL9"/>
<organism evidence="3 4">
    <name type="scientific">Lingula anatina</name>
    <name type="common">Brachiopod</name>
    <name type="synonym">Lingula unguis</name>
    <dbReference type="NCBI Taxonomy" id="7574"/>
    <lineage>
        <taxon>Eukaryota</taxon>
        <taxon>Metazoa</taxon>
        <taxon>Spiralia</taxon>
        <taxon>Lophotrochozoa</taxon>
        <taxon>Brachiopoda</taxon>
        <taxon>Linguliformea</taxon>
        <taxon>Lingulata</taxon>
        <taxon>Lingulida</taxon>
        <taxon>Linguloidea</taxon>
        <taxon>Lingulidae</taxon>
        <taxon>Lingula</taxon>
    </lineage>
</organism>
<name>A0A1S3JKL9_LINAN</name>
<sequence>MALYWERSCFCISGLFLQVLMLFPSLMVILGQNTTTVSTNSNNVTVDQQNDTLFDNSTVTVDISGNSTVAPDNGTWGAGMIGQKNDTKLQKLTDGGMSTGTVTTISVLATLAIVVLVIVAGLLIYTKGKLFILCRRRSANVSPHERLEEQAAEGTQQEQEQVPDSVAQIEPQLRQEGTG</sequence>
<keyword evidence="2" id="KW-0472">Membrane</keyword>
<dbReference type="Proteomes" id="UP000085678">
    <property type="component" value="Unplaced"/>
</dbReference>
<feature type="region of interest" description="Disordered" evidence="1">
    <location>
        <begin position="143"/>
        <end position="179"/>
    </location>
</feature>
<dbReference type="InParanoid" id="A0A1S3JKL9"/>
<dbReference type="GeneID" id="106173891"/>
<reference evidence="4" key="1">
    <citation type="submission" date="2025-08" db="UniProtKB">
        <authorList>
            <consortium name="RefSeq"/>
        </authorList>
    </citation>
    <scope>IDENTIFICATION</scope>
    <source>
        <tissue evidence="4">Gonads</tissue>
    </source>
</reference>
<gene>
    <name evidence="4" type="primary">LOC106173891</name>
</gene>
<evidence type="ECO:0000313" key="4">
    <source>
        <dbReference type="RefSeq" id="XP_013410671.1"/>
    </source>
</evidence>
<feature type="transmembrane region" description="Helical" evidence="2">
    <location>
        <begin position="105"/>
        <end position="126"/>
    </location>
</feature>
<protein>
    <submittedName>
        <fullName evidence="4">Uncharacterized protein LOC106173891</fullName>
    </submittedName>
</protein>
<dbReference type="KEGG" id="lak:106173891"/>
<keyword evidence="3" id="KW-1185">Reference proteome</keyword>
<dbReference type="RefSeq" id="XP_013410671.1">
    <property type="nucleotide sequence ID" value="XM_013555217.1"/>
</dbReference>
<keyword evidence="2" id="KW-1133">Transmembrane helix</keyword>
<evidence type="ECO:0000313" key="3">
    <source>
        <dbReference type="Proteomes" id="UP000085678"/>
    </source>
</evidence>
<proteinExistence type="predicted"/>
<evidence type="ECO:0000256" key="1">
    <source>
        <dbReference type="SAM" id="MobiDB-lite"/>
    </source>
</evidence>
<feature type="transmembrane region" description="Helical" evidence="2">
    <location>
        <begin position="9"/>
        <end position="30"/>
    </location>
</feature>